<dbReference type="FunFam" id="1.10.10.10:FF:000029">
    <property type="entry name" value="Proliferation-associated 2G4, a"/>
    <property type="match status" value="1"/>
</dbReference>
<evidence type="ECO:0000313" key="5">
    <source>
        <dbReference type="Proteomes" id="UP001461498"/>
    </source>
</evidence>
<dbReference type="CDD" id="cd01089">
    <property type="entry name" value="PA2G4-like"/>
    <property type="match status" value="1"/>
</dbReference>
<dbReference type="Proteomes" id="UP001461498">
    <property type="component" value="Unassembled WGS sequence"/>
</dbReference>
<feature type="region of interest" description="Disordered" evidence="2">
    <location>
        <begin position="366"/>
        <end position="386"/>
    </location>
</feature>
<gene>
    <name evidence="4" type="ORF">O3M35_010769</name>
</gene>
<evidence type="ECO:0000256" key="1">
    <source>
        <dbReference type="ARBA" id="ARBA00007319"/>
    </source>
</evidence>
<dbReference type="SUPFAM" id="SSF46785">
    <property type="entry name" value="Winged helix' DNA-binding domain"/>
    <property type="match status" value="1"/>
</dbReference>
<dbReference type="Gene3D" id="1.10.10.10">
    <property type="entry name" value="Winged helix-like DNA-binding domain superfamily/Winged helix DNA-binding domain"/>
    <property type="match status" value="1"/>
</dbReference>
<sequence>MADKDESEKTIAEDLVVTKYKMAGDIVNRVLKQVIEACVPGASVREICEFGDYLLLEETSKVFKKEKELRKGIAFPTCISVNNCICHFSPLASEPDLTLKEGDVVKVDLGAHVDGFIAVVAHTVILGASSGKKVTGRKADAMLAAHYASQVALRLLKPGNQTYAITEAVQKVCEAYKCKPVEGMLSHQLKQGKIDGEKTIIQNPTDAQKREHEKFDLETHEVYAMDVLVSTGEGVCREMDTRVSVYKKTDETYQLKLKASRTFYSEVRDKHGSMPFTLRSFSDEKKARMGVNECVSHKLIEPFQVLYEKPSETVVQFKFTVLLMPNGPHRITGLPFESDLYTSEHSIEDPEIKSLLNCSANPKAAKKKKKKAVKEETANMEVEAAA</sequence>
<dbReference type="InterPro" id="IPR004545">
    <property type="entry name" value="PA2G4"/>
</dbReference>
<dbReference type="Gene3D" id="3.90.230.10">
    <property type="entry name" value="Creatinase/methionine aminopeptidase superfamily"/>
    <property type="match status" value="1"/>
</dbReference>
<dbReference type="EMBL" id="JAPXFL010000007">
    <property type="protein sequence ID" value="KAK9504437.1"/>
    <property type="molecule type" value="Genomic_DNA"/>
</dbReference>
<dbReference type="InterPro" id="IPR036388">
    <property type="entry name" value="WH-like_DNA-bd_sf"/>
</dbReference>
<dbReference type="FunFam" id="3.90.230.10:FF:000013">
    <property type="entry name" value="DNA-binding protein, 42 kDa"/>
    <property type="match status" value="1"/>
</dbReference>
<comment type="caution">
    <text evidence="4">The sequence shown here is derived from an EMBL/GenBank/DDBJ whole genome shotgun (WGS) entry which is preliminary data.</text>
</comment>
<dbReference type="EMBL" id="JAPXFL010000007">
    <property type="protein sequence ID" value="KAK9504436.1"/>
    <property type="molecule type" value="Genomic_DNA"/>
</dbReference>
<feature type="domain" description="Peptidase M24" evidence="3">
    <location>
        <begin position="19"/>
        <end position="213"/>
    </location>
</feature>
<evidence type="ECO:0000259" key="3">
    <source>
        <dbReference type="Pfam" id="PF00557"/>
    </source>
</evidence>
<organism evidence="4 5">
    <name type="scientific">Rhynocoris fuscipes</name>
    <dbReference type="NCBI Taxonomy" id="488301"/>
    <lineage>
        <taxon>Eukaryota</taxon>
        <taxon>Metazoa</taxon>
        <taxon>Ecdysozoa</taxon>
        <taxon>Arthropoda</taxon>
        <taxon>Hexapoda</taxon>
        <taxon>Insecta</taxon>
        <taxon>Pterygota</taxon>
        <taxon>Neoptera</taxon>
        <taxon>Paraneoptera</taxon>
        <taxon>Hemiptera</taxon>
        <taxon>Heteroptera</taxon>
        <taxon>Panheteroptera</taxon>
        <taxon>Cimicomorpha</taxon>
        <taxon>Reduviidae</taxon>
        <taxon>Harpactorinae</taxon>
        <taxon>Harpactorini</taxon>
        <taxon>Rhynocoris</taxon>
    </lineage>
</organism>
<reference evidence="4 5" key="1">
    <citation type="submission" date="2022-12" db="EMBL/GenBank/DDBJ databases">
        <title>Chromosome-level genome assembly of true bugs.</title>
        <authorList>
            <person name="Ma L."/>
            <person name="Li H."/>
        </authorList>
    </citation>
    <scope>NUCLEOTIDE SEQUENCE [LARGE SCALE GENOMIC DNA]</scope>
    <source>
        <strain evidence="4">Lab_2022b</strain>
    </source>
</reference>
<dbReference type="InterPro" id="IPR036390">
    <property type="entry name" value="WH_DNA-bd_sf"/>
</dbReference>
<evidence type="ECO:0000256" key="2">
    <source>
        <dbReference type="SAM" id="MobiDB-lite"/>
    </source>
</evidence>
<protein>
    <recommendedName>
        <fullName evidence="3">Peptidase M24 domain-containing protein</fullName>
    </recommendedName>
</protein>
<dbReference type="PANTHER" id="PTHR10804:SF11">
    <property type="entry name" value="PROLIFERATION-ASSOCIATED PROTEIN 2G4"/>
    <property type="match status" value="1"/>
</dbReference>
<dbReference type="Pfam" id="PF00557">
    <property type="entry name" value="Peptidase_M24"/>
    <property type="match status" value="1"/>
</dbReference>
<proteinExistence type="inferred from homology"/>
<dbReference type="InterPro" id="IPR047113">
    <property type="entry name" value="PA2G4/ARX1"/>
</dbReference>
<accession>A0AAW1D1P9</accession>
<keyword evidence="5" id="KW-1185">Reference proteome</keyword>
<evidence type="ECO:0000313" key="4">
    <source>
        <dbReference type="EMBL" id="KAK9504437.1"/>
    </source>
</evidence>
<dbReference type="InterPro" id="IPR000994">
    <property type="entry name" value="Pept_M24"/>
</dbReference>
<dbReference type="AlphaFoldDB" id="A0AAW1D1P9"/>
<name>A0AAW1D1P9_9HEMI</name>
<dbReference type="PANTHER" id="PTHR10804">
    <property type="entry name" value="PROTEASE FAMILY M24 METHIONYL AMINOPEPTIDASE, AMINOPEPTIDASE P"/>
    <property type="match status" value="1"/>
</dbReference>
<dbReference type="InterPro" id="IPR036005">
    <property type="entry name" value="Creatinase/aminopeptidase-like"/>
</dbReference>
<dbReference type="NCBIfam" id="TIGR00495">
    <property type="entry name" value="crvDNA_42K"/>
    <property type="match status" value="1"/>
</dbReference>
<dbReference type="SUPFAM" id="SSF55920">
    <property type="entry name" value="Creatinase/aminopeptidase"/>
    <property type="match status" value="1"/>
</dbReference>
<comment type="similarity">
    <text evidence="1">Belongs to the peptidase M24 family.</text>
</comment>